<feature type="signal peptide" evidence="1">
    <location>
        <begin position="1"/>
        <end position="26"/>
    </location>
</feature>
<evidence type="ECO:0000256" key="1">
    <source>
        <dbReference type="SAM" id="SignalP"/>
    </source>
</evidence>
<proteinExistence type="predicted"/>
<feature type="chain" id="PRO_5012583567" evidence="1">
    <location>
        <begin position="27"/>
        <end position="745"/>
    </location>
</feature>
<dbReference type="InterPro" id="IPR050278">
    <property type="entry name" value="Serine_Prot_S9B/DPPIV"/>
</dbReference>
<dbReference type="InterPro" id="IPR029058">
    <property type="entry name" value="AB_hydrolase_fold"/>
</dbReference>
<dbReference type="SUPFAM" id="SSF53474">
    <property type="entry name" value="alpha/beta-Hydrolases"/>
    <property type="match status" value="1"/>
</dbReference>
<dbReference type="Gene3D" id="2.140.10.30">
    <property type="entry name" value="Dipeptidylpeptidase IV, N-terminal domain"/>
    <property type="match status" value="1"/>
</dbReference>
<gene>
    <name evidence="4" type="ORF">SAMN06269250_5708</name>
</gene>
<evidence type="ECO:0000313" key="5">
    <source>
        <dbReference type="Proteomes" id="UP000219452"/>
    </source>
</evidence>
<evidence type="ECO:0000259" key="3">
    <source>
        <dbReference type="Pfam" id="PF00930"/>
    </source>
</evidence>
<dbReference type="Gene3D" id="3.40.50.1820">
    <property type="entry name" value="alpha/beta hydrolase"/>
    <property type="match status" value="1"/>
</dbReference>
<reference evidence="5" key="1">
    <citation type="submission" date="2017-09" db="EMBL/GenBank/DDBJ databases">
        <authorList>
            <person name="Varghese N."/>
            <person name="Submissions S."/>
        </authorList>
    </citation>
    <scope>NUCLEOTIDE SEQUENCE [LARGE SCALE GENOMIC DNA]</scope>
    <source>
        <strain evidence="5">DSM 29961</strain>
    </source>
</reference>
<name>A0A286GQ28_9BACT</name>
<dbReference type="GO" id="GO:0008239">
    <property type="term" value="F:dipeptidyl-peptidase activity"/>
    <property type="evidence" value="ECO:0007669"/>
    <property type="project" value="TreeGrafter"/>
</dbReference>
<dbReference type="InterPro" id="IPR001375">
    <property type="entry name" value="Peptidase_S9_cat"/>
</dbReference>
<dbReference type="Pfam" id="PF00930">
    <property type="entry name" value="DPPIV_N"/>
    <property type="match status" value="1"/>
</dbReference>
<sequence length="745" mass="83593">MNPSSFRLRKLLPALLIGFITVEATAQVPGRQLHWTTDGNAYAAVEQGDLVKTDIKTGHKAVLLGKDKLRRPGSDQPMPVADFAFTPDSASVLVFTNTARVWRYNTKGDYYLINRASGQARQLGQTAGTVSKRPSQSLMYAKLSPDGRMVGYVSEHNLFVEDVASGKTTQLTTDGTRKRINGTFDWVYEEEFGCRDGFRWSPDSKQIAYWQVDATKIRDYLMLNTTDSAYSHVVPVEYPKVGESPSPTRIGVVSVTGGRNAVPPTTWLNIPGDSQQHYLIRLEWLPTGGSVIVQQLNRKQNESKLYVCKAGGASVTPIYTETDKAWIDGKARWSRDDPSGWEWLENGKSFVWVSEKDGWRHLYRINVDGKKETLLTPGAYDIATISHIDEPTNRIYFIASLENTNQRYLYRTSLDGKGKAERITPAGQSGTHNYTISPNGKFSQHTFTNYQTPPTREWVSLPDHKAVNEAESIAARVKPVAKSNISFFTLKTEDGVSLDGWMAKPTDFDSTKKYPVVFYVYGEPAGSTVNDDFSIGQNRLFQGDIAKSGYIYVALDNRGTPNLKGAAWRKSIYRQIGRVNIRDQAMGARKLFSQHAFIDTSRVAVWGWSGGGSTTLHLLFQYPDIYKTGISIAAVGNQLFYDNIYQERYMGIPQENREDFVAGSPITYAKNLRGNLLYIHGTGDDNVHYDNAEVLINELIKHNKQFQVMPYPNRSHSINEGEGTTQHLRTLYTNYLLKNCPPGPR</sequence>
<dbReference type="AlphaFoldDB" id="A0A286GQ28"/>
<dbReference type="GO" id="GO:0008236">
    <property type="term" value="F:serine-type peptidase activity"/>
    <property type="evidence" value="ECO:0007669"/>
    <property type="project" value="InterPro"/>
</dbReference>
<dbReference type="InterPro" id="IPR002469">
    <property type="entry name" value="Peptidase_S9B_N"/>
</dbReference>
<dbReference type="EMBL" id="OCNH01000007">
    <property type="protein sequence ID" value="SOD97296.1"/>
    <property type="molecule type" value="Genomic_DNA"/>
</dbReference>
<dbReference type="PANTHER" id="PTHR11731">
    <property type="entry name" value="PROTEASE FAMILY S9B,C DIPEPTIDYL-PEPTIDASE IV-RELATED"/>
    <property type="match status" value="1"/>
</dbReference>
<feature type="domain" description="Dipeptidylpeptidase IV N-terminal" evidence="3">
    <location>
        <begin position="87"/>
        <end position="454"/>
    </location>
</feature>
<evidence type="ECO:0000259" key="2">
    <source>
        <dbReference type="Pfam" id="PF00326"/>
    </source>
</evidence>
<protein>
    <submittedName>
        <fullName evidence="4">Dipeptidyl-peptidase-4</fullName>
    </submittedName>
</protein>
<organism evidence="4 5">
    <name type="scientific">Spirosoma fluviale</name>
    <dbReference type="NCBI Taxonomy" id="1597977"/>
    <lineage>
        <taxon>Bacteria</taxon>
        <taxon>Pseudomonadati</taxon>
        <taxon>Bacteroidota</taxon>
        <taxon>Cytophagia</taxon>
        <taxon>Cytophagales</taxon>
        <taxon>Cytophagaceae</taxon>
        <taxon>Spirosoma</taxon>
    </lineage>
</organism>
<keyword evidence="1" id="KW-0732">Signal</keyword>
<dbReference type="Proteomes" id="UP000219452">
    <property type="component" value="Unassembled WGS sequence"/>
</dbReference>
<dbReference type="SUPFAM" id="SSF82171">
    <property type="entry name" value="DPP6 N-terminal domain-like"/>
    <property type="match status" value="1"/>
</dbReference>
<accession>A0A286GQ28</accession>
<dbReference type="PANTHER" id="PTHR11731:SF193">
    <property type="entry name" value="DIPEPTIDYL PEPTIDASE 9"/>
    <property type="match status" value="1"/>
</dbReference>
<dbReference type="Pfam" id="PF00326">
    <property type="entry name" value="Peptidase_S9"/>
    <property type="match status" value="1"/>
</dbReference>
<evidence type="ECO:0000313" key="4">
    <source>
        <dbReference type="EMBL" id="SOD97296.1"/>
    </source>
</evidence>
<keyword evidence="5" id="KW-1185">Reference proteome</keyword>
<feature type="domain" description="Peptidase S9 prolyl oligopeptidase catalytic" evidence="2">
    <location>
        <begin position="546"/>
        <end position="732"/>
    </location>
</feature>
<dbReference type="GO" id="GO:0006508">
    <property type="term" value="P:proteolysis"/>
    <property type="evidence" value="ECO:0007669"/>
    <property type="project" value="InterPro"/>
</dbReference>